<evidence type="ECO:0008006" key="4">
    <source>
        <dbReference type="Google" id="ProtNLM"/>
    </source>
</evidence>
<feature type="transmembrane region" description="Helical" evidence="1">
    <location>
        <begin position="20"/>
        <end position="44"/>
    </location>
</feature>
<comment type="caution">
    <text evidence="2">The sequence shown here is derived from an EMBL/GenBank/DDBJ whole genome shotgun (WGS) entry which is preliminary data.</text>
</comment>
<proteinExistence type="predicted"/>
<sequence length="104" mass="10947">MPQRMTEARRQWRRRADTALRIVVAVPGGYAMASLWAMALARILPGGPAAATITATLVAFALCAFTAMWAFAARSGWRAAWTTLLGGGIAAAIAFGLIALTGRV</sequence>
<accession>A0A502FJS3</accession>
<keyword evidence="1" id="KW-1133">Transmembrane helix</keyword>
<feature type="transmembrane region" description="Helical" evidence="1">
    <location>
        <begin position="79"/>
        <end position="100"/>
    </location>
</feature>
<dbReference type="Proteomes" id="UP000319931">
    <property type="component" value="Unassembled WGS sequence"/>
</dbReference>
<evidence type="ECO:0000313" key="2">
    <source>
        <dbReference type="EMBL" id="TPG49728.1"/>
    </source>
</evidence>
<name>A0A502FJS3_9SPHN</name>
<evidence type="ECO:0000256" key="1">
    <source>
        <dbReference type="SAM" id="Phobius"/>
    </source>
</evidence>
<dbReference type="AlphaFoldDB" id="A0A502FJS3"/>
<protein>
    <recommendedName>
        <fullName evidence="4">Iron transporter</fullName>
    </recommendedName>
</protein>
<keyword evidence="1" id="KW-0472">Membrane</keyword>
<feature type="transmembrane region" description="Helical" evidence="1">
    <location>
        <begin position="50"/>
        <end position="72"/>
    </location>
</feature>
<evidence type="ECO:0000313" key="3">
    <source>
        <dbReference type="Proteomes" id="UP000319931"/>
    </source>
</evidence>
<organism evidence="2 3">
    <name type="scientific">Sphingomonas glacialis</name>
    <dbReference type="NCBI Taxonomy" id="658225"/>
    <lineage>
        <taxon>Bacteria</taxon>
        <taxon>Pseudomonadati</taxon>
        <taxon>Pseudomonadota</taxon>
        <taxon>Alphaproteobacteria</taxon>
        <taxon>Sphingomonadales</taxon>
        <taxon>Sphingomonadaceae</taxon>
        <taxon>Sphingomonas</taxon>
    </lineage>
</organism>
<dbReference type="OrthoDB" id="7573731at2"/>
<dbReference type="EMBL" id="RCZC01000006">
    <property type="protein sequence ID" value="TPG49728.1"/>
    <property type="molecule type" value="Genomic_DNA"/>
</dbReference>
<reference evidence="2 3" key="1">
    <citation type="journal article" date="2019" name="Environ. Microbiol.">
        <title>Species interactions and distinct microbial communities in high Arctic permafrost affected cryosols are associated with the CH4 and CO2 gas fluxes.</title>
        <authorList>
            <person name="Altshuler I."/>
            <person name="Hamel J."/>
            <person name="Turney S."/>
            <person name="Magnuson E."/>
            <person name="Levesque R."/>
            <person name="Greer C."/>
            <person name="Whyte L.G."/>
        </authorList>
    </citation>
    <scope>NUCLEOTIDE SEQUENCE [LARGE SCALE GENOMIC DNA]</scope>
    <source>
        <strain evidence="2 3">E6.1</strain>
    </source>
</reference>
<gene>
    <name evidence="2" type="ORF">EAH76_17755</name>
</gene>
<keyword evidence="1" id="KW-0812">Transmembrane</keyword>
<keyword evidence="3" id="KW-1185">Reference proteome</keyword>